<comment type="caution">
    <text evidence="2">The sequence shown here is derived from an EMBL/GenBank/DDBJ whole genome shotgun (WGS) entry which is preliminary data.</text>
</comment>
<dbReference type="InterPro" id="IPR005146">
    <property type="entry name" value="B3/B4_tRNA-bd"/>
</dbReference>
<dbReference type="GO" id="GO:0004826">
    <property type="term" value="F:phenylalanine-tRNA ligase activity"/>
    <property type="evidence" value="ECO:0007669"/>
    <property type="project" value="InterPro"/>
</dbReference>
<evidence type="ECO:0000313" key="3">
    <source>
        <dbReference type="Proteomes" id="UP000295726"/>
    </source>
</evidence>
<keyword evidence="3" id="KW-1185">Reference proteome</keyword>
<dbReference type="SUPFAM" id="SSF56037">
    <property type="entry name" value="PheT/TilS domain"/>
    <property type="match status" value="1"/>
</dbReference>
<dbReference type="Pfam" id="PF03483">
    <property type="entry name" value="B3_4"/>
    <property type="match status" value="1"/>
</dbReference>
<dbReference type="SMART" id="SM00873">
    <property type="entry name" value="B3_4"/>
    <property type="match status" value="1"/>
</dbReference>
<dbReference type="RefSeq" id="WP_243117315.1">
    <property type="nucleotide sequence ID" value="NZ_SLZZ01000002.1"/>
</dbReference>
<dbReference type="PANTHER" id="PTHR39209">
    <property type="match status" value="1"/>
</dbReference>
<proteinExistence type="predicted"/>
<feature type="domain" description="B3/B4 tRNA-binding" evidence="1">
    <location>
        <begin position="64"/>
        <end position="212"/>
    </location>
</feature>
<dbReference type="InterPro" id="IPR020825">
    <property type="entry name" value="Phe-tRNA_synthase-like_B3/B4"/>
</dbReference>
<dbReference type="AlphaFoldDB" id="A0A4R3KGE8"/>
<dbReference type="PANTHER" id="PTHR39209:SF2">
    <property type="entry name" value="CYTOPLASMIC PROTEIN"/>
    <property type="match status" value="1"/>
</dbReference>
<evidence type="ECO:0000259" key="1">
    <source>
        <dbReference type="SMART" id="SM00873"/>
    </source>
</evidence>
<sequence length="222" mass="25145">MKTELTIDGAMKEKWQYTRVGCLQYRAEVGQKSEELWKYLKGKVYQKVRDDIFDYEIQGIPNIKESRAAYKTFGKDPNRYRVSSEALIRRIGHGKGLYQVNTVVDVNNLISIQSGFSVGSYDTANIKGSLVFRIGREGETYKGIGKDEIKIECLPVIADEQGALGSSTSDSERAMITESAKEILTLIYSFSDNTDLEQALKYGKEYLEKYTAAKEVESWIVK</sequence>
<dbReference type="Proteomes" id="UP000295726">
    <property type="component" value="Unassembled WGS sequence"/>
</dbReference>
<evidence type="ECO:0000313" key="2">
    <source>
        <dbReference type="EMBL" id="TCS82255.1"/>
    </source>
</evidence>
<organism evidence="2 3">
    <name type="scientific">Muricomes intestini</name>
    <dbReference type="NCBI Taxonomy" id="1796634"/>
    <lineage>
        <taxon>Bacteria</taxon>
        <taxon>Bacillati</taxon>
        <taxon>Bacillota</taxon>
        <taxon>Clostridia</taxon>
        <taxon>Lachnospirales</taxon>
        <taxon>Lachnospiraceae</taxon>
        <taxon>Muricomes</taxon>
    </lineage>
</organism>
<name>A0A4R3KGE8_9FIRM</name>
<reference evidence="2 3" key="1">
    <citation type="submission" date="2019-03" db="EMBL/GenBank/DDBJ databases">
        <title>Genomic Encyclopedia of Type Strains, Phase IV (KMG-IV): sequencing the most valuable type-strain genomes for metagenomic binning, comparative biology and taxonomic classification.</title>
        <authorList>
            <person name="Goeker M."/>
        </authorList>
    </citation>
    <scope>NUCLEOTIDE SEQUENCE [LARGE SCALE GENOMIC DNA]</scope>
    <source>
        <strain evidence="2 3">DSM 29489</strain>
    </source>
</reference>
<gene>
    <name evidence="2" type="ORF">EDD59_102121</name>
</gene>
<protein>
    <submittedName>
        <fullName evidence="2">DNA/RNA-binding domain of Phe-tRNA-synthetase-like protein</fullName>
    </submittedName>
</protein>
<dbReference type="EMBL" id="SLZZ01000002">
    <property type="protein sequence ID" value="TCS82255.1"/>
    <property type="molecule type" value="Genomic_DNA"/>
</dbReference>
<dbReference type="Gene3D" id="3.50.40.10">
    <property type="entry name" value="Phenylalanyl-trna Synthetase, Chain B, domain 3"/>
    <property type="match status" value="1"/>
</dbReference>
<accession>A0A4R3KGE8</accession>
<dbReference type="GO" id="GO:0003723">
    <property type="term" value="F:RNA binding"/>
    <property type="evidence" value="ECO:0007669"/>
    <property type="project" value="InterPro"/>
</dbReference>